<dbReference type="GO" id="GO:0005886">
    <property type="term" value="C:plasma membrane"/>
    <property type="evidence" value="ECO:0007669"/>
    <property type="project" value="UniProtKB-SubCell"/>
</dbReference>
<feature type="transmembrane region" description="Helical" evidence="8">
    <location>
        <begin position="366"/>
        <end position="389"/>
    </location>
</feature>
<reference evidence="10" key="1">
    <citation type="journal article" date="2014" name="Int. J. Syst. Evol. Microbiol.">
        <title>Complete genome sequence of Corynebacterium casei LMG S-19264T (=DSM 44701T), isolated from a smear-ripened cheese.</title>
        <authorList>
            <consortium name="US DOE Joint Genome Institute (JGI-PGF)"/>
            <person name="Walter F."/>
            <person name="Albersmeier A."/>
            <person name="Kalinowski J."/>
            <person name="Ruckert C."/>
        </authorList>
    </citation>
    <scope>NUCLEOTIDE SEQUENCE</scope>
    <source>
        <strain evidence="10">CGMCC 1.12160</strain>
    </source>
</reference>
<evidence type="ECO:0000256" key="1">
    <source>
        <dbReference type="ARBA" id="ARBA00004651"/>
    </source>
</evidence>
<dbReference type="InterPro" id="IPR005829">
    <property type="entry name" value="Sugar_transporter_CS"/>
</dbReference>
<proteinExistence type="predicted"/>
<evidence type="ECO:0000256" key="2">
    <source>
        <dbReference type="ARBA" id="ARBA00022448"/>
    </source>
</evidence>
<accession>A0A917BEK5</accession>
<organism evidence="10 11">
    <name type="scientific">Ornithinimicrobium tianjinense</name>
    <dbReference type="NCBI Taxonomy" id="1195761"/>
    <lineage>
        <taxon>Bacteria</taxon>
        <taxon>Bacillati</taxon>
        <taxon>Actinomycetota</taxon>
        <taxon>Actinomycetes</taxon>
        <taxon>Micrococcales</taxon>
        <taxon>Ornithinimicrobiaceae</taxon>
        <taxon>Ornithinimicrobium</taxon>
    </lineage>
</organism>
<feature type="transmembrane region" description="Helical" evidence="8">
    <location>
        <begin position="326"/>
        <end position="346"/>
    </location>
</feature>
<comment type="caution">
    <text evidence="10">The sequence shown here is derived from an EMBL/GenBank/DDBJ whole genome shotgun (WGS) entry which is preliminary data.</text>
</comment>
<dbReference type="InterPro" id="IPR011701">
    <property type="entry name" value="MFS"/>
</dbReference>
<keyword evidence="5 8" id="KW-1133">Transmembrane helix</keyword>
<keyword evidence="6 8" id="KW-0472">Membrane</keyword>
<feature type="transmembrane region" description="Helical" evidence="8">
    <location>
        <begin position="247"/>
        <end position="264"/>
    </location>
</feature>
<feature type="transmembrane region" description="Helical" evidence="8">
    <location>
        <begin position="180"/>
        <end position="200"/>
    </location>
</feature>
<keyword evidence="3" id="KW-1003">Cell membrane</keyword>
<gene>
    <name evidence="10" type="ORF">GCM10011366_03530</name>
</gene>
<feature type="transmembrane region" description="Helical" evidence="8">
    <location>
        <begin position="301"/>
        <end position="320"/>
    </location>
</feature>
<dbReference type="Gene3D" id="1.20.1250.20">
    <property type="entry name" value="MFS general substrate transporter like domains"/>
    <property type="match status" value="2"/>
</dbReference>
<name>A0A917BEK5_9MICO</name>
<dbReference type="GO" id="GO:0022857">
    <property type="term" value="F:transmembrane transporter activity"/>
    <property type="evidence" value="ECO:0007669"/>
    <property type="project" value="InterPro"/>
</dbReference>
<evidence type="ECO:0000259" key="9">
    <source>
        <dbReference type="PROSITE" id="PS50850"/>
    </source>
</evidence>
<evidence type="ECO:0000256" key="6">
    <source>
        <dbReference type="ARBA" id="ARBA00023136"/>
    </source>
</evidence>
<keyword evidence="11" id="KW-1185">Reference proteome</keyword>
<feature type="transmembrane region" description="Helical" evidence="8">
    <location>
        <begin position="46"/>
        <end position="70"/>
    </location>
</feature>
<protein>
    <submittedName>
        <fullName evidence="10">MFS transporter</fullName>
    </submittedName>
</protein>
<dbReference type="PANTHER" id="PTHR43045">
    <property type="entry name" value="SHIKIMATE TRANSPORTER"/>
    <property type="match status" value="1"/>
</dbReference>
<dbReference type="Pfam" id="PF07690">
    <property type="entry name" value="MFS_1"/>
    <property type="match status" value="1"/>
</dbReference>
<sequence>MSAEARRRARVAALVGSTAEWYDYFVFATASALVLAPLFFPGEDRLTATLASFAVLGVGFLARPLGGLVLGSLGDRVGRRRVLLLSLWTMGLATTAIGLLPTAEAVGPLAPVLLVVLRLVQGFGVGGEWAGAALVAVENAPADRRARWGSLPQMGVALGAVLATAVFTAVSALGEEALLAWGWRVPFLVGGAVLAVGVWVRSRLTETIDFADLAARDDLATRPVVEAWRTDRRSLLLAAGMRLAENVWGYVVLVFTVSYVTGLGRLSRDTVLLGVSLSILAGIGCYWLAATLADRVGRKPVYVAGGAFGVLFAWPFFELVGSDRVALVWGALLLGWGVASGFSFAIQPAWFTELFGRRTRSAGLSLAYNLATMISGFTPFVATALLAAGDGEPHLVVLLLVGVGVVSLGCALAAPDPYRDGLAARADSTGRRRPRVRSLSSDLHRPAA</sequence>
<evidence type="ECO:0000256" key="4">
    <source>
        <dbReference type="ARBA" id="ARBA00022692"/>
    </source>
</evidence>
<dbReference type="EMBL" id="BMEM01000001">
    <property type="protein sequence ID" value="GGF39198.1"/>
    <property type="molecule type" value="Genomic_DNA"/>
</dbReference>
<evidence type="ECO:0000313" key="10">
    <source>
        <dbReference type="EMBL" id="GGF39198.1"/>
    </source>
</evidence>
<dbReference type="RefSeq" id="WP_188427889.1">
    <property type="nucleotide sequence ID" value="NZ_BAABKH010000010.1"/>
</dbReference>
<feature type="transmembrane region" description="Helical" evidence="8">
    <location>
        <begin position="82"/>
        <end position="100"/>
    </location>
</feature>
<feature type="transmembrane region" description="Helical" evidence="8">
    <location>
        <begin position="395"/>
        <end position="415"/>
    </location>
</feature>
<dbReference type="PROSITE" id="PS00216">
    <property type="entry name" value="SUGAR_TRANSPORT_1"/>
    <property type="match status" value="1"/>
</dbReference>
<feature type="transmembrane region" description="Helical" evidence="8">
    <location>
        <begin position="270"/>
        <end position="289"/>
    </location>
</feature>
<feature type="transmembrane region" description="Helical" evidence="8">
    <location>
        <begin position="112"/>
        <end position="135"/>
    </location>
</feature>
<feature type="region of interest" description="Disordered" evidence="7">
    <location>
        <begin position="424"/>
        <end position="448"/>
    </location>
</feature>
<feature type="transmembrane region" description="Helical" evidence="8">
    <location>
        <begin position="156"/>
        <end position="174"/>
    </location>
</feature>
<dbReference type="InterPro" id="IPR020846">
    <property type="entry name" value="MFS_dom"/>
</dbReference>
<dbReference type="Proteomes" id="UP000605670">
    <property type="component" value="Unassembled WGS sequence"/>
</dbReference>
<feature type="transmembrane region" description="Helical" evidence="8">
    <location>
        <begin position="21"/>
        <end position="40"/>
    </location>
</feature>
<evidence type="ECO:0000256" key="8">
    <source>
        <dbReference type="SAM" id="Phobius"/>
    </source>
</evidence>
<evidence type="ECO:0000256" key="3">
    <source>
        <dbReference type="ARBA" id="ARBA00022475"/>
    </source>
</evidence>
<evidence type="ECO:0000256" key="7">
    <source>
        <dbReference type="SAM" id="MobiDB-lite"/>
    </source>
</evidence>
<dbReference type="PROSITE" id="PS50850">
    <property type="entry name" value="MFS"/>
    <property type="match status" value="1"/>
</dbReference>
<feature type="domain" description="Major facilitator superfamily (MFS) profile" evidence="9">
    <location>
        <begin position="9"/>
        <end position="419"/>
    </location>
</feature>
<reference evidence="10" key="2">
    <citation type="submission" date="2020-09" db="EMBL/GenBank/DDBJ databases">
        <authorList>
            <person name="Sun Q."/>
            <person name="Zhou Y."/>
        </authorList>
    </citation>
    <scope>NUCLEOTIDE SEQUENCE</scope>
    <source>
        <strain evidence="10">CGMCC 1.12160</strain>
    </source>
</reference>
<keyword evidence="2" id="KW-0813">Transport</keyword>
<dbReference type="InterPro" id="IPR036259">
    <property type="entry name" value="MFS_trans_sf"/>
</dbReference>
<comment type="subcellular location">
    <subcellularLocation>
        <location evidence="1">Cell membrane</location>
        <topology evidence="1">Multi-pass membrane protein</topology>
    </subcellularLocation>
</comment>
<evidence type="ECO:0000313" key="11">
    <source>
        <dbReference type="Proteomes" id="UP000605670"/>
    </source>
</evidence>
<dbReference type="SUPFAM" id="SSF103473">
    <property type="entry name" value="MFS general substrate transporter"/>
    <property type="match status" value="1"/>
</dbReference>
<dbReference type="PANTHER" id="PTHR43045:SF1">
    <property type="entry name" value="SHIKIMATE TRANSPORTER"/>
    <property type="match status" value="1"/>
</dbReference>
<dbReference type="AlphaFoldDB" id="A0A917BEK5"/>
<evidence type="ECO:0000256" key="5">
    <source>
        <dbReference type="ARBA" id="ARBA00022989"/>
    </source>
</evidence>
<keyword evidence="4 8" id="KW-0812">Transmembrane</keyword>